<organism evidence="2 3">
    <name type="scientific">Albula glossodonta</name>
    <name type="common">roundjaw bonefish</name>
    <dbReference type="NCBI Taxonomy" id="121402"/>
    <lineage>
        <taxon>Eukaryota</taxon>
        <taxon>Metazoa</taxon>
        <taxon>Chordata</taxon>
        <taxon>Craniata</taxon>
        <taxon>Vertebrata</taxon>
        <taxon>Euteleostomi</taxon>
        <taxon>Actinopterygii</taxon>
        <taxon>Neopterygii</taxon>
        <taxon>Teleostei</taxon>
        <taxon>Albuliformes</taxon>
        <taxon>Albulidae</taxon>
        <taxon>Albula</taxon>
    </lineage>
</organism>
<dbReference type="Proteomes" id="UP000824540">
    <property type="component" value="Unassembled WGS sequence"/>
</dbReference>
<evidence type="ECO:0000313" key="1">
    <source>
        <dbReference type="EMBL" id="KAG9329395.1"/>
    </source>
</evidence>
<reference evidence="2" key="1">
    <citation type="thesis" date="2021" institute="BYU ScholarsArchive" country="Provo, UT, USA">
        <title>Applications of and Algorithms for Genome Assembly and Genomic Analyses with an Emphasis on Marine Teleosts.</title>
        <authorList>
            <person name="Pickett B.D."/>
        </authorList>
    </citation>
    <scope>NUCLEOTIDE SEQUENCE</scope>
    <source>
        <strain evidence="2">HI-2016</strain>
    </source>
</reference>
<comment type="caution">
    <text evidence="2">The sequence shown here is derived from an EMBL/GenBank/DDBJ whole genome shotgun (WGS) entry which is preliminary data.</text>
</comment>
<name>A0A8T2NPD8_9TELE</name>
<keyword evidence="3" id="KW-1185">Reference proteome</keyword>
<gene>
    <name evidence="1" type="ORF">JZ751_005420</name>
    <name evidence="2" type="ORF">JZ751_017096</name>
</gene>
<accession>A0A8T2NPD8</accession>
<evidence type="ECO:0000313" key="3">
    <source>
        <dbReference type="Proteomes" id="UP000824540"/>
    </source>
</evidence>
<dbReference type="EMBL" id="JAFBMS010001234">
    <property type="protein sequence ID" value="KAG9329395.1"/>
    <property type="molecule type" value="Genomic_DNA"/>
</dbReference>
<evidence type="ECO:0000313" key="2">
    <source>
        <dbReference type="EMBL" id="KAG9342099.1"/>
    </source>
</evidence>
<dbReference type="EMBL" id="JAFBMS010000030">
    <property type="protein sequence ID" value="KAG9342099.1"/>
    <property type="molecule type" value="Genomic_DNA"/>
</dbReference>
<sequence length="65" mass="6892">MAEARNGQMDHVDGEVSGEAARLGSLARVIPCAHLSASRVANNTQVLTVKPQLLISGLEPEHAHH</sequence>
<proteinExistence type="predicted"/>
<protein>
    <submittedName>
        <fullName evidence="2">Uncharacterized protein</fullName>
    </submittedName>
</protein>
<dbReference type="AlphaFoldDB" id="A0A8T2NPD8"/>